<proteinExistence type="predicted"/>
<accession>A0A1C5A9G8</accession>
<protein>
    <submittedName>
        <fullName evidence="1">Uncharacterized protein</fullName>
    </submittedName>
</protein>
<keyword evidence="2" id="KW-1185">Reference proteome</keyword>
<organism evidence="1 2">
    <name type="scientific">Micromonospora carbonacea</name>
    <dbReference type="NCBI Taxonomy" id="47853"/>
    <lineage>
        <taxon>Bacteria</taxon>
        <taxon>Bacillati</taxon>
        <taxon>Actinomycetota</taxon>
        <taxon>Actinomycetes</taxon>
        <taxon>Micromonosporales</taxon>
        <taxon>Micromonosporaceae</taxon>
        <taxon>Micromonospora</taxon>
    </lineage>
</organism>
<sequence>MDHQQELIAADGSLADHIIDAIDVVAHTNEENRHGPGVYIGRRYGHALLVGTNKRGLTVLDFVGVISIGGVDVKDPDHMEALGRYFLDRAESFRERSTRPNWPPS</sequence>
<dbReference type="Proteomes" id="UP000183585">
    <property type="component" value="Unassembled WGS sequence"/>
</dbReference>
<dbReference type="EMBL" id="FMCT01000012">
    <property type="protein sequence ID" value="SCF41868.1"/>
    <property type="molecule type" value="Genomic_DNA"/>
</dbReference>
<dbReference type="RefSeq" id="WP_074476815.1">
    <property type="nucleotide sequence ID" value="NZ_FMCT01000012.1"/>
</dbReference>
<name>A0A1C5A9G8_9ACTN</name>
<reference evidence="2" key="1">
    <citation type="submission" date="2016-06" db="EMBL/GenBank/DDBJ databases">
        <authorList>
            <person name="Varghese N."/>
            <person name="Submissions Spin"/>
        </authorList>
    </citation>
    <scope>NUCLEOTIDE SEQUENCE [LARGE SCALE GENOMIC DNA]</scope>
    <source>
        <strain evidence="2">DSM 43168</strain>
    </source>
</reference>
<evidence type="ECO:0000313" key="2">
    <source>
        <dbReference type="Proteomes" id="UP000183585"/>
    </source>
</evidence>
<evidence type="ECO:0000313" key="1">
    <source>
        <dbReference type="EMBL" id="SCF41868.1"/>
    </source>
</evidence>
<dbReference type="AlphaFoldDB" id="A0A1C5A9G8"/>
<gene>
    <name evidence="1" type="ORF">GA0070563_1129</name>
</gene>